<dbReference type="Gene3D" id="3.30.70.3220">
    <property type="match status" value="1"/>
</dbReference>
<dbReference type="EMBL" id="CP002400">
    <property type="protein sequence ID" value="ADU28179.1"/>
    <property type="molecule type" value="Genomic_DNA"/>
</dbReference>
<keyword evidence="8 9" id="KW-0472">Membrane</keyword>
<feature type="transmembrane region" description="Helical" evidence="9">
    <location>
        <begin position="269"/>
        <end position="290"/>
    </location>
</feature>
<dbReference type="InterPro" id="IPR005791">
    <property type="entry name" value="SecD"/>
</dbReference>
<gene>
    <name evidence="9" type="primary">secD</name>
    <name evidence="12" type="ordered locus">Ethha_2686</name>
</gene>
<feature type="domain" description="SecDF P1 head subdomain" evidence="11">
    <location>
        <begin position="139"/>
        <end position="250"/>
    </location>
</feature>
<evidence type="ECO:0000256" key="8">
    <source>
        <dbReference type="ARBA" id="ARBA00023136"/>
    </source>
</evidence>
<keyword evidence="3 9" id="KW-1003">Cell membrane</keyword>
<feature type="transmembrane region" description="Helical" evidence="9">
    <location>
        <begin position="9"/>
        <end position="32"/>
    </location>
</feature>
<dbReference type="InterPro" id="IPR048634">
    <property type="entry name" value="SecD_SecF_C"/>
</dbReference>
<dbReference type="Proteomes" id="UP000001551">
    <property type="component" value="Chromosome"/>
</dbReference>
<sequence>MYKRVGRPVIVVVAVIIAIITYLSVSGFSYTFGDNVITVIKGAQDMRFGIDIRGGVDVTFRPPTNYKASNAEMDAATAVLRTRLDSKHITDSEIYTDYRNQRIIVRFPWRSDQTNQDPESAIQELGAMAELSFKASDGTVIMTGKDVKSAAAQYEQSNQTTGQTTSQYVVLLSLKDSGKSKFTDAVKKYYNQTVSIYMDSTAISTPTMNIDPSTLSGELSQATIEGSSSSPFTAASAQALADKINAGALPFKLETDNYQTISPKLGQNALQVMLMAGAVAAVLIVLFMLIYYRLPGLVACIALTGHVAGTLLAISIPQFSLTLPGIAGIILSIGMGVDCNIITAERIKEELRIGKTLDGALDAGFQRSFAAIFDGNVTVVIAGLILYFLGSASVKSFGYTLVVGVVFNFLMGIIASRLMLKSISRFGFARKDVLYNGRAAK</sequence>
<evidence type="ECO:0000259" key="11">
    <source>
        <dbReference type="Pfam" id="PF22599"/>
    </source>
</evidence>
<feature type="transmembrane region" description="Helical" evidence="9">
    <location>
        <begin position="325"/>
        <end position="347"/>
    </location>
</feature>
<reference evidence="12 13" key="1">
    <citation type="submission" date="2010-12" db="EMBL/GenBank/DDBJ databases">
        <title>Complete sequence of Ethanoligenens harbinense YUAN-3.</title>
        <authorList>
            <person name="Lucas S."/>
            <person name="Copeland A."/>
            <person name="Lapidus A."/>
            <person name="Cheng J.-F."/>
            <person name="Bruce D."/>
            <person name="Goodwin L."/>
            <person name="Pitluck S."/>
            <person name="Chertkov O."/>
            <person name="Misra M."/>
            <person name="Detter J.C."/>
            <person name="Han C."/>
            <person name="Tapia R."/>
            <person name="Land M."/>
            <person name="Hauser L."/>
            <person name="Jeffries C."/>
            <person name="Kyrpides N."/>
            <person name="Ivanova N."/>
            <person name="Mikhailova N."/>
            <person name="Wang A."/>
            <person name="Mouttaki H."/>
            <person name="He Z."/>
            <person name="Zhou J."/>
            <person name="Hemme C.L."/>
            <person name="Woyke T."/>
        </authorList>
    </citation>
    <scope>NUCLEOTIDE SEQUENCE [LARGE SCALE GENOMIC DNA]</scope>
    <source>
        <strain evidence="13">DSM 18485 / JCM 12961 / CGMCC 1.5033 / YUAN-3</strain>
    </source>
</reference>
<dbReference type="PANTHER" id="PTHR30081">
    <property type="entry name" value="PROTEIN-EXPORT MEMBRANE PROTEIN SEC"/>
    <property type="match status" value="1"/>
</dbReference>
<evidence type="ECO:0000256" key="5">
    <source>
        <dbReference type="ARBA" id="ARBA00022927"/>
    </source>
</evidence>
<comment type="subunit">
    <text evidence="9">Forms a complex with SecF. Part of the essential Sec protein translocation apparatus which comprises SecA, SecYEG and auxiliary proteins SecDF. Other proteins may also be involved.</text>
</comment>
<evidence type="ECO:0000256" key="9">
    <source>
        <dbReference type="HAMAP-Rule" id="MF_01463"/>
    </source>
</evidence>
<dbReference type="InterPro" id="IPR055344">
    <property type="entry name" value="SecD_SecF_C_bact"/>
</dbReference>
<keyword evidence="4 9" id="KW-0812">Transmembrane</keyword>
<dbReference type="KEGG" id="eha:Ethha_2686"/>
<feature type="transmembrane region" description="Helical" evidence="9">
    <location>
        <begin position="297"/>
        <end position="319"/>
    </location>
</feature>
<dbReference type="NCBIfam" id="TIGR00916">
    <property type="entry name" value="2A0604s01"/>
    <property type="match status" value="1"/>
</dbReference>
<dbReference type="GO" id="GO:0005886">
    <property type="term" value="C:plasma membrane"/>
    <property type="evidence" value="ECO:0007669"/>
    <property type="project" value="UniProtKB-SubCell"/>
</dbReference>
<comment type="function">
    <text evidence="9">Part of the Sec protein translocase complex. Interacts with the SecYEG preprotein conducting channel. SecDF uses the proton motive force (PMF) to complete protein translocation after the ATP-dependent function of SecA.</text>
</comment>
<dbReference type="SUPFAM" id="SSF82866">
    <property type="entry name" value="Multidrug efflux transporter AcrB transmembrane domain"/>
    <property type="match status" value="1"/>
</dbReference>
<dbReference type="GO" id="GO:0015450">
    <property type="term" value="F:protein-transporting ATPase activity"/>
    <property type="evidence" value="ECO:0007669"/>
    <property type="project" value="InterPro"/>
</dbReference>
<evidence type="ECO:0000256" key="2">
    <source>
        <dbReference type="ARBA" id="ARBA00022448"/>
    </source>
</evidence>
<feature type="transmembrane region" description="Helical" evidence="9">
    <location>
        <begin position="368"/>
        <end position="390"/>
    </location>
</feature>
<keyword evidence="6 9" id="KW-1133">Transmembrane helix</keyword>
<accession>E6U7Q6</accession>
<dbReference type="GO" id="GO:0065002">
    <property type="term" value="P:intracellular protein transmembrane transport"/>
    <property type="evidence" value="ECO:0007669"/>
    <property type="project" value="UniProtKB-UniRule"/>
</dbReference>
<feature type="domain" description="Protein export membrane protein SecD/SecF C-terminal" evidence="10">
    <location>
        <begin position="252"/>
        <end position="413"/>
    </location>
</feature>
<proteinExistence type="inferred from homology"/>
<evidence type="ECO:0000313" key="13">
    <source>
        <dbReference type="Proteomes" id="UP000001551"/>
    </source>
</evidence>
<evidence type="ECO:0000256" key="7">
    <source>
        <dbReference type="ARBA" id="ARBA00023010"/>
    </source>
</evidence>
<evidence type="ECO:0000259" key="10">
    <source>
        <dbReference type="Pfam" id="PF02355"/>
    </source>
</evidence>
<keyword evidence="7 9" id="KW-0811">Translocation</keyword>
<dbReference type="GO" id="GO:0043952">
    <property type="term" value="P:protein transport by the Sec complex"/>
    <property type="evidence" value="ECO:0007669"/>
    <property type="project" value="UniProtKB-UniRule"/>
</dbReference>
<dbReference type="InterPro" id="IPR022813">
    <property type="entry name" value="SecD/SecF_arch_bac"/>
</dbReference>
<keyword evidence="13" id="KW-1185">Reference proteome</keyword>
<dbReference type="Pfam" id="PF22599">
    <property type="entry name" value="SecDF_P1_head"/>
    <property type="match status" value="1"/>
</dbReference>
<evidence type="ECO:0000256" key="1">
    <source>
        <dbReference type="ARBA" id="ARBA00004651"/>
    </source>
</evidence>
<feature type="transmembrane region" description="Helical" evidence="9">
    <location>
        <begin position="396"/>
        <end position="420"/>
    </location>
</feature>
<keyword evidence="5 9" id="KW-0653">Protein transport</keyword>
<evidence type="ECO:0000256" key="4">
    <source>
        <dbReference type="ARBA" id="ARBA00022692"/>
    </source>
</evidence>
<dbReference type="RefSeq" id="WP_013486522.1">
    <property type="nucleotide sequence ID" value="NC_014828.1"/>
</dbReference>
<organism evidence="12 13">
    <name type="scientific">Ethanoligenens harbinense (strain DSM 18485 / JCM 12961 / CGMCC 1.5033 / YUAN-3)</name>
    <dbReference type="NCBI Taxonomy" id="663278"/>
    <lineage>
        <taxon>Bacteria</taxon>
        <taxon>Bacillati</taxon>
        <taxon>Bacillota</taxon>
        <taxon>Clostridia</taxon>
        <taxon>Eubacteriales</taxon>
        <taxon>Oscillospiraceae</taxon>
        <taxon>Ethanoligenens</taxon>
    </lineage>
</organism>
<dbReference type="InterPro" id="IPR054384">
    <property type="entry name" value="SecDF_P1_head"/>
</dbReference>
<dbReference type="STRING" id="663278.Ethha_2686"/>
<comment type="subcellular location">
    <subcellularLocation>
        <location evidence="1 9">Cell membrane</location>
        <topology evidence="1 9">Multi-pass membrane protein</topology>
    </subcellularLocation>
</comment>
<evidence type="ECO:0000256" key="6">
    <source>
        <dbReference type="ARBA" id="ARBA00022989"/>
    </source>
</evidence>
<dbReference type="HAMAP" id="MF_01463_B">
    <property type="entry name" value="SecD_B"/>
    <property type="match status" value="1"/>
</dbReference>
<dbReference type="Gene3D" id="1.20.1640.10">
    <property type="entry name" value="Multidrug efflux transporter AcrB transmembrane domain"/>
    <property type="match status" value="1"/>
</dbReference>
<dbReference type="Pfam" id="PF02355">
    <property type="entry name" value="SecD_SecF_C"/>
    <property type="match status" value="1"/>
</dbReference>
<evidence type="ECO:0000256" key="3">
    <source>
        <dbReference type="ARBA" id="ARBA00022475"/>
    </source>
</evidence>
<dbReference type="eggNOG" id="COG0342">
    <property type="taxonomic scope" value="Bacteria"/>
</dbReference>
<dbReference type="GO" id="GO:0006605">
    <property type="term" value="P:protein targeting"/>
    <property type="evidence" value="ECO:0007669"/>
    <property type="project" value="UniProtKB-UniRule"/>
</dbReference>
<evidence type="ECO:0000313" key="12">
    <source>
        <dbReference type="EMBL" id="ADU28179.1"/>
    </source>
</evidence>
<dbReference type="HOGENOM" id="CLU_007894_4_2_9"/>
<comment type="similarity">
    <text evidence="9">Belongs to the SecD/SecF family. SecD subfamily.</text>
</comment>
<dbReference type="PANTHER" id="PTHR30081:SF1">
    <property type="entry name" value="PROTEIN TRANSLOCASE SUBUNIT SECD"/>
    <property type="match status" value="1"/>
</dbReference>
<name>E6U7Q6_ETHHY</name>
<dbReference type="AlphaFoldDB" id="E6U7Q6"/>
<protein>
    <recommendedName>
        <fullName evidence="9">Protein translocase subunit SecD</fullName>
    </recommendedName>
</protein>
<keyword evidence="2 9" id="KW-0813">Transport</keyword>